<dbReference type="InterPro" id="IPR042213">
    <property type="entry name" value="NBD_C_sf"/>
</dbReference>
<dbReference type="KEGG" id="psn:Pedsa_0330"/>
<dbReference type="Proteomes" id="UP000000310">
    <property type="component" value="Chromosome"/>
</dbReference>
<evidence type="ECO:0000313" key="3">
    <source>
        <dbReference type="Proteomes" id="UP000000310"/>
    </source>
</evidence>
<dbReference type="RefSeq" id="WP_013631416.1">
    <property type="nucleotide sequence ID" value="NC_015177.1"/>
</dbReference>
<dbReference type="HOGENOM" id="CLU_029424_0_0_10"/>
<dbReference type="STRING" id="762903.Pedsa_0330"/>
<evidence type="ECO:0000259" key="1">
    <source>
        <dbReference type="Pfam" id="PF07005"/>
    </source>
</evidence>
<dbReference type="EMBL" id="CP002545">
    <property type="protein sequence ID" value="ADY50913.1"/>
    <property type="molecule type" value="Genomic_DNA"/>
</dbReference>
<reference evidence="3" key="2">
    <citation type="submission" date="2011-02" db="EMBL/GenBank/DDBJ databases">
        <title>The complete genome of Pedobacter saltans DSM 12145.</title>
        <authorList>
            <consortium name="US DOE Joint Genome Institute (JGI-PGF)"/>
            <person name="Lucas S."/>
            <person name="Copeland A."/>
            <person name="Lapidus A."/>
            <person name="Bruce D."/>
            <person name="Goodwin L."/>
            <person name="Pitluck S."/>
            <person name="Kyrpides N."/>
            <person name="Mavromatis K."/>
            <person name="Pagani I."/>
            <person name="Ivanova N."/>
            <person name="Ovchinnikova G."/>
            <person name="Lu M."/>
            <person name="Detter J.C."/>
            <person name="Han C."/>
            <person name="Land M."/>
            <person name="Hauser L."/>
            <person name="Markowitz V."/>
            <person name="Cheng J.-F."/>
            <person name="Hugenholtz P."/>
            <person name="Woyke T."/>
            <person name="Wu D."/>
            <person name="Tindall B."/>
            <person name="Pomrenke H.G."/>
            <person name="Brambilla E."/>
            <person name="Klenk H.-P."/>
            <person name="Eisen J.A."/>
        </authorList>
    </citation>
    <scope>NUCLEOTIDE SEQUENCE [LARGE SCALE GENOMIC DNA]</scope>
    <source>
        <strain evidence="3">ATCC 51119 / DSM 12145 / JCM 21818 / LMG 10337 / NBRC 100064 / NCIMB 13643</strain>
    </source>
</reference>
<dbReference type="Gene3D" id="3.40.50.10840">
    <property type="entry name" value="Putative sugar-binding, N-terminal domain"/>
    <property type="match status" value="1"/>
</dbReference>
<dbReference type="OrthoDB" id="9778478at2"/>
<dbReference type="AlphaFoldDB" id="F0S4F6"/>
<feature type="domain" description="Four-carbon acid sugar kinase N-terminal" evidence="1">
    <location>
        <begin position="4"/>
        <end position="202"/>
    </location>
</feature>
<dbReference type="Gene3D" id="3.40.980.20">
    <property type="entry name" value="Four-carbon acid sugar kinase, nucleotide binding domain"/>
    <property type="match status" value="1"/>
</dbReference>
<dbReference type="InterPro" id="IPR010737">
    <property type="entry name" value="4-carb_acid_sugar_kinase_N"/>
</dbReference>
<dbReference type="Pfam" id="PF07005">
    <property type="entry name" value="SBD_N"/>
    <property type="match status" value="1"/>
</dbReference>
<evidence type="ECO:0000313" key="2">
    <source>
        <dbReference type="EMBL" id="ADY50913.1"/>
    </source>
</evidence>
<name>F0S4F6_PSESL</name>
<reference evidence="2 3" key="1">
    <citation type="journal article" date="2011" name="Stand. Genomic Sci.">
        <title>Complete genome sequence of the gliding, heparinolytic Pedobacter saltans type strain (113).</title>
        <authorList>
            <person name="Liolios K."/>
            <person name="Sikorski J."/>
            <person name="Lu M."/>
            <person name="Nolan M."/>
            <person name="Lapidus A."/>
            <person name="Lucas S."/>
            <person name="Hammon N."/>
            <person name="Deshpande S."/>
            <person name="Cheng J.F."/>
            <person name="Tapia R."/>
            <person name="Han C."/>
            <person name="Goodwin L."/>
            <person name="Pitluck S."/>
            <person name="Huntemann M."/>
            <person name="Ivanova N."/>
            <person name="Pagani I."/>
            <person name="Mavromatis K."/>
            <person name="Ovchinikova G."/>
            <person name="Pati A."/>
            <person name="Chen A."/>
            <person name="Palaniappan K."/>
            <person name="Land M."/>
            <person name="Hauser L."/>
            <person name="Brambilla E.M."/>
            <person name="Kotsyurbenko O."/>
            <person name="Rohde M."/>
            <person name="Tindall B.J."/>
            <person name="Abt B."/>
            <person name="Goker M."/>
            <person name="Detter J.C."/>
            <person name="Woyke T."/>
            <person name="Bristow J."/>
            <person name="Eisen J.A."/>
            <person name="Markowitz V."/>
            <person name="Hugenholtz P."/>
            <person name="Klenk H.P."/>
            <person name="Kyrpides N.C."/>
        </authorList>
    </citation>
    <scope>NUCLEOTIDE SEQUENCE [LARGE SCALE GENOMIC DNA]</scope>
    <source>
        <strain evidence="3">ATCC 51119 / DSM 12145 / JCM 21818 / LMG 10337 / NBRC 100064 / NCIMB 13643</strain>
    </source>
</reference>
<dbReference type="SUPFAM" id="SSF142764">
    <property type="entry name" value="YgbK-like"/>
    <property type="match status" value="1"/>
</dbReference>
<proteinExistence type="predicted"/>
<gene>
    <name evidence="2" type="ordered locus">Pedsa_0330</name>
</gene>
<keyword evidence="3" id="KW-1185">Reference proteome</keyword>
<accession>F0S4F6</accession>
<sequence>MASILVIADDLTGAAEIGGIALRYNLTVDIVHELDAGLQSDVQILNSNTRSLKEDEIISYLKKITAELDKKAYPFIYLKFDSALRGFIKKQIEFFKDQLQFQTVLFSPANPSFGRIIENGVYYINGTLINETSFSEDPEFPIKDQHVLSILQAPNWKLVQAPNNPDVTEGCLIAEVSTQEQLDLFAQDIHSGFLLAGGSAFFDAILHHKYKQFKIGFREHVELNYPILYVCGSAYEGSLEKISKVKPEYVVFMGNKENDEKVKEELINKLKERSRVIFAVSPETKGNAAEIRKRMALIVAYAYNKTEICELVIEGGATSFEILNELNIKVITPVQEIGLGLIKTIVEGKQLFITLKPGSYPWKNELWEFK</sequence>
<protein>
    <recommendedName>
        <fullName evidence="1">Four-carbon acid sugar kinase N-terminal domain-containing protein</fullName>
    </recommendedName>
</protein>
<dbReference type="eggNOG" id="COG3395">
    <property type="taxonomic scope" value="Bacteria"/>
</dbReference>
<organism evidence="2 3">
    <name type="scientific">Pseudopedobacter saltans (strain ATCC 51119 / DSM 12145 / JCM 21818 / CCUG 39354 / LMG 10337 / NBRC 100064 / NCIMB 13643)</name>
    <name type="common">Pedobacter saltans</name>
    <dbReference type="NCBI Taxonomy" id="762903"/>
    <lineage>
        <taxon>Bacteria</taxon>
        <taxon>Pseudomonadati</taxon>
        <taxon>Bacteroidota</taxon>
        <taxon>Sphingobacteriia</taxon>
        <taxon>Sphingobacteriales</taxon>
        <taxon>Sphingobacteriaceae</taxon>
        <taxon>Pseudopedobacter</taxon>
    </lineage>
</organism>
<dbReference type="InterPro" id="IPR037051">
    <property type="entry name" value="4-carb_acid_sugar_kinase_N_sf"/>
</dbReference>